<evidence type="ECO:0000313" key="2">
    <source>
        <dbReference type="Proteomes" id="UP000016923"/>
    </source>
</evidence>
<dbReference type="HOGENOM" id="CLU_2400261_0_0_1"/>
<accession>S3BVL7</accession>
<proteinExistence type="predicted"/>
<gene>
    <name evidence="1" type="ORF">F503_03879</name>
</gene>
<reference evidence="1 2" key="1">
    <citation type="journal article" date="2013" name="BMC Genomics">
        <title>The genome and transcriptome of the pine saprophyte Ophiostoma piceae, and a comparison with the bark beetle-associated pine pathogen Grosmannia clavigera.</title>
        <authorList>
            <person name="Haridas S."/>
            <person name="Wang Y."/>
            <person name="Lim L."/>
            <person name="Massoumi Alamouti S."/>
            <person name="Jackman S."/>
            <person name="Docking R."/>
            <person name="Robertson G."/>
            <person name="Birol I."/>
            <person name="Bohlmann J."/>
            <person name="Breuil C."/>
        </authorList>
    </citation>
    <scope>NUCLEOTIDE SEQUENCE [LARGE SCALE GENOMIC DNA]</scope>
    <source>
        <strain evidence="1 2">UAMH 11346</strain>
    </source>
</reference>
<evidence type="ECO:0000313" key="1">
    <source>
        <dbReference type="EMBL" id="EPE05274.1"/>
    </source>
</evidence>
<sequence length="93" mass="9927">MYGEYGEGTAGLGAQPRAGLRQLMIKEKHDTAYDAQSGRASAYPRHKLNPSAVLCFEMPHSVELQHQPVKIAADAESVSSLPSLHAQIAVALG</sequence>
<dbReference type="VEuPathDB" id="FungiDB:F503_03879"/>
<dbReference type="EMBL" id="KE148157">
    <property type="protein sequence ID" value="EPE05274.1"/>
    <property type="molecule type" value="Genomic_DNA"/>
</dbReference>
<organism evidence="1 2">
    <name type="scientific">Ophiostoma piceae (strain UAMH 11346)</name>
    <name type="common">Sap stain fungus</name>
    <dbReference type="NCBI Taxonomy" id="1262450"/>
    <lineage>
        <taxon>Eukaryota</taxon>
        <taxon>Fungi</taxon>
        <taxon>Dikarya</taxon>
        <taxon>Ascomycota</taxon>
        <taxon>Pezizomycotina</taxon>
        <taxon>Sordariomycetes</taxon>
        <taxon>Sordariomycetidae</taxon>
        <taxon>Ophiostomatales</taxon>
        <taxon>Ophiostomataceae</taxon>
        <taxon>Ophiostoma</taxon>
    </lineage>
</organism>
<protein>
    <submittedName>
        <fullName evidence="1">Uncharacterized protein</fullName>
    </submittedName>
</protein>
<dbReference type="AlphaFoldDB" id="S3BVL7"/>
<name>S3BVL7_OPHP1</name>
<keyword evidence="2" id="KW-1185">Reference proteome</keyword>
<dbReference type="Proteomes" id="UP000016923">
    <property type="component" value="Unassembled WGS sequence"/>
</dbReference>